<comment type="similarity">
    <text evidence="3 8">Belongs to the aldose epimerase family.</text>
</comment>
<evidence type="ECO:0000256" key="11">
    <source>
        <dbReference type="PIRSR" id="PIRSR005096-3"/>
    </source>
</evidence>
<dbReference type="UniPathway" id="UPA00242"/>
<dbReference type="InterPro" id="IPR014718">
    <property type="entry name" value="GH-type_carb-bd"/>
</dbReference>
<feature type="active site" description="Proton acceptor" evidence="9">
    <location>
        <position position="323"/>
    </location>
</feature>
<sequence length="360" mass="40449">MYGYEGRRIEMNITYEKWSEWNGNDVFLFTLTNDRGMGLSATNYGCIVTDLRVPDRNGNIENVVLGFGRFELYLTNAPYFGAVIGRVAGRIRGASFELEGVTYRLAKNEHNNHLHGGPNGFHRVLWQAEPVQRDDAVGVVFSYTSPDGEEGYQGTVHVQVEYWLNNDNEWIVTHRARSDKTTLVNLTNHTYFNLSGNGKRDILDHTLTIQSSRVLELNEELIPTGRVLDVAGTPFDLRQGKMIREAVESGHPQIELVGGGYDHPFWLDRHHDKEIVLSDQESGRTLTVETDEVGVVVYTSNQLPEGMDLGGVPSRKYLGVCLETQGLPDAIHHPQFPSIILPADKERVSTTVYRFGGRTS</sequence>
<dbReference type="Pfam" id="PF01263">
    <property type="entry name" value="Aldose_epim"/>
    <property type="match status" value="1"/>
</dbReference>
<dbReference type="AlphaFoldDB" id="U2YAN7"/>
<comment type="caution">
    <text evidence="12">The sequence shown here is derived from an EMBL/GenBank/DDBJ whole genome shotgun (WGS) entry which is preliminary data.</text>
</comment>
<keyword evidence="7 8" id="KW-0119">Carbohydrate metabolism</keyword>
<evidence type="ECO:0000256" key="7">
    <source>
        <dbReference type="ARBA" id="ARBA00023277"/>
    </source>
</evidence>
<evidence type="ECO:0000256" key="6">
    <source>
        <dbReference type="ARBA" id="ARBA00023235"/>
    </source>
</evidence>
<dbReference type="CDD" id="cd09019">
    <property type="entry name" value="galactose_mutarotase_like"/>
    <property type="match status" value="1"/>
</dbReference>
<dbReference type="GO" id="GO:0030246">
    <property type="term" value="F:carbohydrate binding"/>
    <property type="evidence" value="ECO:0007669"/>
    <property type="project" value="InterPro"/>
</dbReference>
<dbReference type="GO" id="GO:0006006">
    <property type="term" value="P:glucose metabolic process"/>
    <property type="evidence" value="ECO:0007669"/>
    <property type="project" value="TreeGrafter"/>
</dbReference>
<gene>
    <name evidence="12" type="ORF">GBL_2150</name>
</gene>
<dbReference type="Proteomes" id="UP000016424">
    <property type="component" value="Unassembled WGS sequence"/>
</dbReference>
<evidence type="ECO:0000256" key="2">
    <source>
        <dbReference type="ARBA" id="ARBA00005028"/>
    </source>
</evidence>
<evidence type="ECO:0000256" key="10">
    <source>
        <dbReference type="PIRSR" id="PIRSR005096-2"/>
    </source>
</evidence>
<dbReference type="EC" id="5.1.3.3" evidence="4 8"/>
<dbReference type="InterPro" id="IPR015443">
    <property type="entry name" value="Aldose_1-epimerase"/>
</dbReference>
<evidence type="ECO:0000256" key="1">
    <source>
        <dbReference type="ARBA" id="ARBA00001614"/>
    </source>
</evidence>
<dbReference type="PIRSF" id="PIRSF005096">
    <property type="entry name" value="GALM"/>
    <property type="match status" value="1"/>
</dbReference>
<dbReference type="SUPFAM" id="SSF74650">
    <property type="entry name" value="Galactose mutarotase-like"/>
    <property type="match status" value="1"/>
</dbReference>
<comment type="catalytic activity">
    <reaction evidence="1 8">
        <text>alpha-D-glucose = beta-D-glucose</text>
        <dbReference type="Rhea" id="RHEA:10264"/>
        <dbReference type="ChEBI" id="CHEBI:15903"/>
        <dbReference type="ChEBI" id="CHEBI:17925"/>
        <dbReference type="EC" id="5.1.3.3"/>
    </reaction>
</comment>
<reference evidence="13" key="1">
    <citation type="journal article" date="2013" name="Genome">
        <title>Draft Genome Sequence of Geobacillus kaustophilus GBlys, a Lysogenic Strain with Bacteriophage phiOH2.</title>
        <authorList>
            <person name="Doi K."/>
            <person name="Mori K."/>
            <person name="Martono H."/>
            <person name="Nagayoshi Y."/>
            <person name="Fujino Y."/>
            <person name="Tashiro K."/>
            <person name="Kuhara S."/>
            <person name="Ohshima T."/>
        </authorList>
    </citation>
    <scope>NUCLEOTIDE SEQUENCE [LARGE SCALE GENOMIC DNA]</scope>
    <source>
        <strain evidence="13">GBlys</strain>
    </source>
</reference>
<evidence type="ECO:0000256" key="5">
    <source>
        <dbReference type="ARBA" id="ARBA00014165"/>
    </source>
</evidence>
<organism evidence="12 13">
    <name type="scientific">Geobacillus kaustophilus GBlys</name>
    <dbReference type="NCBI Taxonomy" id="1337888"/>
    <lineage>
        <taxon>Bacteria</taxon>
        <taxon>Bacillati</taxon>
        <taxon>Bacillota</taxon>
        <taxon>Bacilli</taxon>
        <taxon>Bacillales</taxon>
        <taxon>Anoxybacillaceae</taxon>
        <taxon>Geobacillus</taxon>
        <taxon>Geobacillus thermoleovorans group</taxon>
    </lineage>
</organism>
<dbReference type="InterPro" id="IPR011013">
    <property type="entry name" value="Gal_mutarotase_sf_dom"/>
</dbReference>
<name>U2YAN7_GEOKU</name>
<accession>U2YAN7</accession>
<comment type="pathway">
    <text evidence="2 8">Carbohydrate metabolism; hexose metabolism.</text>
</comment>
<dbReference type="PANTHER" id="PTHR10091:SF0">
    <property type="entry name" value="GALACTOSE MUTAROTASE"/>
    <property type="match status" value="1"/>
</dbReference>
<dbReference type="EMBL" id="BASG01000020">
    <property type="protein sequence ID" value="GAD13933.1"/>
    <property type="molecule type" value="Genomic_DNA"/>
</dbReference>
<dbReference type="InterPro" id="IPR008183">
    <property type="entry name" value="Aldose_1/G6P_1-epimerase"/>
</dbReference>
<dbReference type="Gene3D" id="2.70.98.10">
    <property type="match status" value="1"/>
</dbReference>
<evidence type="ECO:0000313" key="12">
    <source>
        <dbReference type="EMBL" id="GAD13933.1"/>
    </source>
</evidence>
<feature type="active site" description="Proton donor" evidence="9">
    <location>
        <position position="189"/>
    </location>
</feature>
<dbReference type="GO" id="GO:0033499">
    <property type="term" value="P:galactose catabolic process via UDP-galactose, Leloir pathway"/>
    <property type="evidence" value="ECO:0007669"/>
    <property type="project" value="TreeGrafter"/>
</dbReference>
<proteinExistence type="inferred from homology"/>
<dbReference type="InterPro" id="IPR018052">
    <property type="entry name" value="Ald1_epimerase_CS"/>
</dbReference>
<evidence type="ECO:0000256" key="8">
    <source>
        <dbReference type="PIRNR" id="PIRNR005096"/>
    </source>
</evidence>
<feature type="binding site" evidence="10">
    <location>
        <position position="262"/>
    </location>
    <ligand>
        <name>beta-D-galactose</name>
        <dbReference type="ChEBI" id="CHEBI:27667"/>
    </ligand>
</feature>
<evidence type="ECO:0000313" key="13">
    <source>
        <dbReference type="Proteomes" id="UP000016424"/>
    </source>
</evidence>
<dbReference type="GO" id="GO:0004034">
    <property type="term" value="F:aldose 1-epimerase activity"/>
    <property type="evidence" value="ECO:0007669"/>
    <property type="project" value="UniProtKB-EC"/>
</dbReference>
<keyword evidence="6 8" id="KW-0413">Isomerase</keyword>
<feature type="binding site" evidence="11">
    <location>
        <begin position="189"/>
        <end position="191"/>
    </location>
    <ligand>
        <name>beta-D-galactose</name>
        <dbReference type="ChEBI" id="CHEBI:27667"/>
    </ligand>
</feature>
<dbReference type="PROSITE" id="PS00545">
    <property type="entry name" value="ALDOSE_1_EPIMERASE"/>
    <property type="match status" value="1"/>
</dbReference>
<dbReference type="InterPro" id="IPR047215">
    <property type="entry name" value="Galactose_mutarotase-like"/>
</dbReference>
<evidence type="ECO:0000256" key="9">
    <source>
        <dbReference type="PIRSR" id="PIRSR005096-1"/>
    </source>
</evidence>
<evidence type="ECO:0000256" key="4">
    <source>
        <dbReference type="ARBA" id="ARBA00013185"/>
    </source>
</evidence>
<protein>
    <recommendedName>
        <fullName evidence="5 8">Aldose 1-epimerase</fullName>
        <ecNumber evidence="4 8">5.1.3.3</ecNumber>
    </recommendedName>
</protein>
<dbReference type="GO" id="GO:0005737">
    <property type="term" value="C:cytoplasm"/>
    <property type="evidence" value="ECO:0007669"/>
    <property type="project" value="TreeGrafter"/>
</dbReference>
<evidence type="ECO:0000256" key="3">
    <source>
        <dbReference type="ARBA" id="ARBA00006206"/>
    </source>
</evidence>
<dbReference type="PANTHER" id="PTHR10091">
    <property type="entry name" value="ALDOSE-1-EPIMERASE"/>
    <property type="match status" value="1"/>
</dbReference>
<dbReference type="NCBIfam" id="NF008277">
    <property type="entry name" value="PRK11055.1"/>
    <property type="match status" value="1"/>
</dbReference>